<keyword evidence="4" id="KW-0474">Menaquinone biosynthesis</keyword>
<dbReference type="Gene3D" id="3.40.50.150">
    <property type="entry name" value="Vaccinia Virus protein VP39"/>
    <property type="match status" value="1"/>
</dbReference>
<dbReference type="OrthoDB" id="9808140at2"/>
<feature type="binding site" evidence="4">
    <location>
        <position position="79"/>
    </location>
    <ligand>
        <name>S-adenosyl-L-methionine</name>
        <dbReference type="ChEBI" id="CHEBI:59789"/>
    </ligand>
</feature>
<dbReference type="EC" id="2.1.1.163" evidence="4"/>
<dbReference type="InterPro" id="IPR029063">
    <property type="entry name" value="SAM-dependent_MTases_sf"/>
</dbReference>
<dbReference type="NCBIfam" id="NF001244">
    <property type="entry name" value="PRK00216.1-5"/>
    <property type="match status" value="1"/>
</dbReference>
<dbReference type="CDD" id="cd02440">
    <property type="entry name" value="AdoMet_MTases"/>
    <property type="match status" value="1"/>
</dbReference>
<dbReference type="GO" id="GO:0009234">
    <property type="term" value="P:menaquinone biosynthetic process"/>
    <property type="evidence" value="ECO:0007669"/>
    <property type="project" value="UniProtKB-UniRule"/>
</dbReference>
<dbReference type="HAMAP" id="MF_01813">
    <property type="entry name" value="MenG_UbiE_methyltr"/>
    <property type="match status" value="1"/>
</dbReference>
<dbReference type="UniPathway" id="UPA00079">
    <property type="reaction ID" value="UER00169"/>
</dbReference>
<keyword evidence="3 4" id="KW-0949">S-adenosyl-L-methionine</keyword>
<dbReference type="STRING" id="59925.EU91_0604"/>
<feature type="binding site" evidence="4">
    <location>
        <position position="123"/>
    </location>
    <ligand>
        <name>S-adenosyl-L-methionine</name>
        <dbReference type="ChEBI" id="CHEBI:59789"/>
    </ligand>
</feature>
<gene>
    <name evidence="4" type="primary">menG</name>
    <name evidence="5" type="ORF">EU91_0604</name>
</gene>
<evidence type="ECO:0000256" key="4">
    <source>
        <dbReference type="HAMAP-Rule" id="MF_01813"/>
    </source>
</evidence>
<dbReference type="Proteomes" id="UP000030598">
    <property type="component" value="Unassembled WGS sequence"/>
</dbReference>
<evidence type="ECO:0000256" key="2">
    <source>
        <dbReference type="ARBA" id="ARBA00022679"/>
    </source>
</evidence>
<dbReference type="PANTHER" id="PTHR43591:SF24">
    <property type="entry name" value="2-METHOXY-6-POLYPRENYL-1,4-BENZOQUINOL METHYLASE, MITOCHONDRIAL"/>
    <property type="match status" value="1"/>
</dbReference>
<protein>
    <recommendedName>
        <fullName evidence="4">Demethylmenaquinone methyltransferase</fullName>
        <ecNumber evidence="4">2.1.1.163</ecNumber>
    </recommendedName>
</protein>
<dbReference type="AlphaFoldDB" id="A0A0A1ZK96"/>
<dbReference type="PROSITE" id="PS01183">
    <property type="entry name" value="UBIE_1"/>
    <property type="match status" value="1"/>
</dbReference>
<comment type="function">
    <text evidence="4">Methyltransferase required for the conversion of demethylmenaquinol (DMKH2) to menaquinol (MKH2).</text>
</comment>
<feature type="binding site" evidence="4">
    <location>
        <position position="58"/>
    </location>
    <ligand>
        <name>S-adenosyl-L-methionine</name>
        <dbReference type="ChEBI" id="CHEBI:59789"/>
    </ligand>
</feature>
<proteinExistence type="inferred from homology"/>
<evidence type="ECO:0000256" key="3">
    <source>
        <dbReference type="ARBA" id="ARBA00022691"/>
    </source>
</evidence>
<feature type="binding site" evidence="4">
    <location>
        <begin position="106"/>
        <end position="107"/>
    </location>
    <ligand>
        <name>S-adenosyl-L-methionine</name>
        <dbReference type="ChEBI" id="CHEBI:59789"/>
    </ligand>
</feature>
<name>A0A0A1ZK96_PROMR</name>
<keyword evidence="1 4" id="KW-0489">Methyltransferase</keyword>
<dbReference type="GO" id="GO:0043770">
    <property type="term" value="F:demethylmenaquinone methyltransferase activity"/>
    <property type="evidence" value="ECO:0007669"/>
    <property type="project" value="UniProtKB-UniRule"/>
</dbReference>
<keyword evidence="2 4" id="KW-0808">Transferase</keyword>
<dbReference type="InterPro" id="IPR023576">
    <property type="entry name" value="UbiE/COQ5_MeTrFase_CS"/>
</dbReference>
<dbReference type="EMBL" id="JNAH01000003">
    <property type="protein sequence ID" value="KGF88669.1"/>
    <property type="molecule type" value="Genomic_DNA"/>
</dbReference>
<dbReference type="Pfam" id="PF01209">
    <property type="entry name" value="Ubie_methyltran"/>
    <property type="match status" value="1"/>
</dbReference>
<reference evidence="6" key="1">
    <citation type="journal article" date="2014" name="Sci. Data">
        <title>Genomes of diverse isolates of the marine cyanobacterium Prochlorococcus.</title>
        <authorList>
            <person name="Biller S."/>
            <person name="Berube P."/>
            <person name="Thompson J."/>
            <person name="Kelly L."/>
            <person name="Roggensack S."/>
            <person name="Awad L."/>
            <person name="Roache-Johnson K."/>
            <person name="Ding H."/>
            <person name="Giovannoni S.J."/>
            <person name="Moore L.R."/>
            <person name="Chisholm S.W."/>
        </authorList>
    </citation>
    <scope>NUCLEOTIDE SEQUENCE [LARGE SCALE GENOMIC DNA]</scope>
    <source>
        <strain evidence="6">GP2</strain>
    </source>
</reference>
<comment type="similarity">
    <text evidence="4">Belongs to the class I-like SAM-binding methyltransferase superfamily. MenG/UbiE family.</text>
</comment>
<dbReference type="eggNOG" id="COG2226">
    <property type="taxonomic scope" value="Bacteria"/>
</dbReference>
<dbReference type="PANTHER" id="PTHR43591">
    <property type="entry name" value="METHYLTRANSFERASE"/>
    <property type="match status" value="1"/>
</dbReference>
<dbReference type="GO" id="GO:0032259">
    <property type="term" value="P:methylation"/>
    <property type="evidence" value="ECO:0007669"/>
    <property type="project" value="UniProtKB-KW"/>
</dbReference>
<comment type="catalytic activity">
    <reaction evidence="4">
        <text>a 2-demethylmenaquinol + S-adenosyl-L-methionine = a menaquinol + S-adenosyl-L-homocysteine + H(+)</text>
        <dbReference type="Rhea" id="RHEA:42640"/>
        <dbReference type="Rhea" id="RHEA-COMP:9539"/>
        <dbReference type="Rhea" id="RHEA-COMP:9563"/>
        <dbReference type="ChEBI" id="CHEBI:15378"/>
        <dbReference type="ChEBI" id="CHEBI:18151"/>
        <dbReference type="ChEBI" id="CHEBI:55437"/>
        <dbReference type="ChEBI" id="CHEBI:57856"/>
        <dbReference type="ChEBI" id="CHEBI:59789"/>
        <dbReference type="EC" id="2.1.1.163"/>
    </reaction>
</comment>
<sequence>MKFTKTIEVKNIFNKISYKYDFLNNLLSFGLHRFWKRKLVNLLEPLNGEDWADLCCGTGDLAFLISKRVSPRGSITGIDSAKDILNIAKKKSELKKNKFVKWEVKDVLEINDYSKNFDGICMSYGLRNLNNVEEGIKKVFDLLKDKGRAGFLDFNHSTRNSLSNIFQKIYLRLIVVSISRLFNLGPEYAYIEKSISNFPKKNELINIAKEVGFKKAEYRTICGGQMGILILTK</sequence>
<accession>A0A0A1ZK96</accession>
<evidence type="ECO:0000313" key="6">
    <source>
        <dbReference type="Proteomes" id="UP000030598"/>
    </source>
</evidence>
<comment type="caution">
    <text evidence="5">The sequence shown here is derived from an EMBL/GenBank/DDBJ whole genome shotgun (WGS) entry which is preliminary data.</text>
</comment>
<dbReference type="NCBIfam" id="TIGR01934">
    <property type="entry name" value="MenG_MenH_UbiE"/>
    <property type="match status" value="1"/>
</dbReference>
<evidence type="ECO:0000313" key="5">
    <source>
        <dbReference type="EMBL" id="KGF88669.1"/>
    </source>
</evidence>
<dbReference type="InterPro" id="IPR004033">
    <property type="entry name" value="UbiE/COQ5_MeTrFase"/>
</dbReference>
<comment type="pathway">
    <text evidence="4">Quinol/quinone metabolism; menaquinone biosynthesis; menaquinol from 1,4-dihydroxy-2-naphthoate: step 2/2.</text>
</comment>
<dbReference type="SUPFAM" id="SSF53335">
    <property type="entry name" value="S-adenosyl-L-methionine-dependent methyltransferases"/>
    <property type="match status" value="1"/>
</dbReference>
<organism evidence="5 6">
    <name type="scientific">Prochlorococcus marinus str. GP2</name>
    <dbReference type="NCBI Taxonomy" id="59925"/>
    <lineage>
        <taxon>Bacteria</taxon>
        <taxon>Bacillati</taxon>
        <taxon>Cyanobacteriota</taxon>
        <taxon>Cyanophyceae</taxon>
        <taxon>Synechococcales</taxon>
        <taxon>Prochlorococcaceae</taxon>
        <taxon>Prochlorococcus</taxon>
    </lineage>
</organism>
<dbReference type="PROSITE" id="PS51608">
    <property type="entry name" value="SAM_MT_UBIE"/>
    <property type="match status" value="1"/>
</dbReference>
<dbReference type="RefSeq" id="WP_032524145.1">
    <property type="nucleotide sequence ID" value="NZ_CP138934.1"/>
</dbReference>
<evidence type="ECO:0000256" key="1">
    <source>
        <dbReference type="ARBA" id="ARBA00022603"/>
    </source>
</evidence>